<dbReference type="InterPro" id="IPR007235">
    <property type="entry name" value="Glyco_trans_28_C"/>
</dbReference>
<dbReference type="Proteomes" id="UP000250043">
    <property type="component" value="Unassembled WGS sequence"/>
</dbReference>
<keyword evidence="7 12" id="KW-0808">Transferase</keyword>
<evidence type="ECO:0000313" key="15">
    <source>
        <dbReference type="EMBL" id="OCH94976.1"/>
    </source>
</evidence>
<evidence type="ECO:0000313" key="16">
    <source>
        <dbReference type="Proteomes" id="UP000250043"/>
    </source>
</evidence>
<dbReference type="SUPFAM" id="SSF53756">
    <property type="entry name" value="UDP-Glycosyltransferase/glycogen phosphorylase"/>
    <property type="match status" value="1"/>
</dbReference>
<dbReference type="Pfam" id="PF04101">
    <property type="entry name" value="Glyco_tran_28_C"/>
    <property type="match status" value="1"/>
</dbReference>
<comment type="subunit">
    <text evidence="3 12">Heterodimer with ALG14 to form a functional enzyme.</text>
</comment>
<dbReference type="GO" id="GO:0005783">
    <property type="term" value="C:endoplasmic reticulum"/>
    <property type="evidence" value="ECO:0007669"/>
    <property type="project" value="UniProtKB-SubCell"/>
</dbReference>
<keyword evidence="8 12" id="KW-0256">Endoplasmic reticulum</keyword>
<reference evidence="15 16" key="1">
    <citation type="submission" date="2016-07" db="EMBL/GenBank/DDBJ databases">
        <title>Draft genome of the white-rot fungus Obba rivulosa 3A-2.</title>
        <authorList>
            <consortium name="DOE Joint Genome Institute"/>
            <person name="Miettinen O."/>
            <person name="Riley R."/>
            <person name="Acob R."/>
            <person name="Barry K."/>
            <person name="Cullen D."/>
            <person name="De Vries R."/>
            <person name="Hainaut M."/>
            <person name="Hatakka A."/>
            <person name="Henrissat B."/>
            <person name="Hilden K."/>
            <person name="Kuo R."/>
            <person name="Labutti K."/>
            <person name="Lipzen A."/>
            <person name="Makela M.R."/>
            <person name="Sandor L."/>
            <person name="Spatafora J.W."/>
            <person name="Grigoriev I.V."/>
            <person name="Hibbett D.S."/>
        </authorList>
    </citation>
    <scope>NUCLEOTIDE SEQUENCE [LARGE SCALE GENOMIC DNA]</scope>
    <source>
        <strain evidence="15 16">3A-2</strain>
    </source>
</reference>
<feature type="domain" description="Glycosyl transferase family 28 C-terminal" evidence="14">
    <location>
        <begin position="36"/>
        <end position="187"/>
    </location>
</feature>
<comment type="catalytic activity">
    <reaction evidence="11">
        <text>an N-acetyl-alpha-D-glucosaminyl-diphospho-di-trans,poly-cis-dolichol + UDP-N-acetyl-alpha-D-glucosamine = an N,N'-diacetylchitobiosyl-diphospho-di-trans,poly-cis-dolichol + UDP + H(+)</text>
        <dbReference type="Rhea" id="RHEA:23380"/>
        <dbReference type="Rhea" id="RHEA-COMP:19507"/>
        <dbReference type="Rhea" id="RHEA-COMP:19510"/>
        <dbReference type="ChEBI" id="CHEBI:15378"/>
        <dbReference type="ChEBI" id="CHEBI:57269"/>
        <dbReference type="ChEBI" id="CHEBI:57705"/>
        <dbReference type="ChEBI" id="CHEBI:58223"/>
        <dbReference type="ChEBI" id="CHEBI:58427"/>
        <dbReference type="EC" id="2.4.1.141"/>
    </reaction>
</comment>
<dbReference type="OrthoDB" id="20273at2759"/>
<dbReference type="Gene3D" id="3.40.50.2000">
    <property type="entry name" value="Glycogen Phosphorylase B"/>
    <property type="match status" value="1"/>
</dbReference>
<evidence type="ECO:0000256" key="5">
    <source>
        <dbReference type="ARBA" id="ARBA00017468"/>
    </source>
</evidence>
<dbReference type="AlphaFoldDB" id="A0A8E2DSP5"/>
<proteinExistence type="inferred from homology"/>
<feature type="compositionally biased region" description="Low complexity" evidence="13">
    <location>
        <begin position="9"/>
        <end position="28"/>
    </location>
</feature>
<dbReference type="EMBL" id="KV722339">
    <property type="protein sequence ID" value="OCH94976.1"/>
    <property type="molecule type" value="Genomic_DNA"/>
</dbReference>
<gene>
    <name evidence="12" type="primary">ALG13</name>
    <name evidence="15" type="ORF">OBBRIDRAFT_788718</name>
</gene>
<evidence type="ECO:0000259" key="14">
    <source>
        <dbReference type="Pfam" id="PF04101"/>
    </source>
</evidence>
<dbReference type="GO" id="GO:0006488">
    <property type="term" value="P:dolichol-linked oligosaccharide biosynthetic process"/>
    <property type="evidence" value="ECO:0007669"/>
    <property type="project" value="InterPro"/>
</dbReference>
<protein>
    <recommendedName>
        <fullName evidence="5 12">UDP-N-acetylglucosamine transferase subunit ALG13</fullName>
        <ecNumber evidence="4 12">2.4.1.141</ecNumber>
    </recommendedName>
    <alternativeName>
        <fullName evidence="10 12">Asparagine-linked glycosylation protein 13</fullName>
    </alternativeName>
</protein>
<sequence length="213" mass="23451">MSESLDSLAPGSAPSASQVQSSFPSSTPISTPPRIHVFVTVGSTRFDALVHRVLDNDVRAALRARGYSTLVVQCGNSDFDARSFTQEGDIWRRTEDDMTIQVWRFKPSLQEEYERADLIISHAGSGTILDVLRLGKPLIVVPNETLLDNHQEELANALEGLGHLRASTISDLPQAIRTLESTKLMPFPPFNGSRFRELLDEEMGFTAGPGDRS</sequence>
<dbReference type="EC" id="2.4.1.141" evidence="4 12"/>
<organism evidence="15 16">
    <name type="scientific">Obba rivulosa</name>
    <dbReference type="NCBI Taxonomy" id="1052685"/>
    <lineage>
        <taxon>Eukaryota</taxon>
        <taxon>Fungi</taxon>
        <taxon>Dikarya</taxon>
        <taxon>Basidiomycota</taxon>
        <taxon>Agaricomycotina</taxon>
        <taxon>Agaricomycetes</taxon>
        <taxon>Polyporales</taxon>
        <taxon>Gelatoporiaceae</taxon>
        <taxon>Obba</taxon>
    </lineage>
</organism>
<dbReference type="PANTHER" id="PTHR12867:SF6">
    <property type="entry name" value="N-ACETYLGLUCOSAMINYLDIPHOSPHODOLICHOL N-ACETYLGLUCOSAMINYLTRANSFERASE"/>
    <property type="match status" value="1"/>
</dbReference>
<evidence type="ECO:0000256" key="6">
    <source>
        <dbReference type="ARBA" id="ARBA00022676"/>
    </source>
</evidence>
<evidence type="ECO:0000256" key="10">
    <source>
        <dbReference type="ARBA" id="ARBA00032061"/>
    </source>
</evidence>
<evidence type="ECO:0000256" key="11">
    <source>
        <dbReference type="ARBA" id="ARBA00048184"/>
    </source>
</evidence>
<evidence type="ECO:0000256" key="4">
    <source>
        <dbReference type="ARBA" id="ARBA00012614"/>
    </source>
</evidence>
<comment type="similarity">
    <text evidence="2 12">Belongs to the glycosyltransferase 28 family.</text>
</comment>
<evidence type="ECO:0000256" key="2">
    <source>
        <dbReference type="ARBA" id="ARBA00006962"/>
    </source>
</evidence>
<evidence type="ECO:0000256" key="7">
    <source>
        <dbReference type="ARBA" id="ARBA00022679"/>
    </source>
</evidence>
<comment type="subcellular location">
    <subcellularLocation>
        <location evidence="1 12">Endoplasmic reticulum</location>
    </subcellularLocation>
</comment>
<evidence type="ECO:0000256" key="9">
    <source>
        <dbReference type="ARBA" id="ARBA00024804"/>
    </source>
</evidence>
<evidence type="ECO:0000256" key="3">
    <source>
        <dbReference type="ARBA" id="ARBA00011198"/>
    </source>
</evidence>
<dbReference type="InterPro" id="IPR039042">
    <property type="entry name" value="Alg13-like"/>
</dbReference>
<feature type="region of interest" description="Disordered" evidence="13">
    <location>
        <begin position="1"/>
        <end position="28"/>
    </location>
</feature>
<evidence type="ECO:0000256" key="8">
    <source>
        <dbReference type="ARBA" id="ARBA00022824"/>
    </source>
</evidence>
<keyword evidence="16" id="KW-1185">Reference proteome</keyword>
<accession>A0A8E2DSP5</accession>
<keyword evidence="6 12" id="KW-0328">Glycosyltransferase</keyword>
<evidence type="ECO:0000256" key="1">
    <source>
        <dbReference type="ARBA" id="ARBA00004240"/>
    </source>
</evidence>
<dbReference type="GO" id="GO:0004577">
    <property type="term" value="F:N-acetylglucosaminyldiphosphodolichol N-acetylglucosaminyltransferase activity"/>
    <property type="evidence" value="ECO:0007669"/>
    <property type="project" value="UniProtKB-EC"/>
</dbReference>
<evidence type="ECO:0000256" key="13">
    <source>
        <dbReference type="SAM" id="MobiDB-lite"/>
    </source>
</evidence>
<evidence type="ECO:0000256" key="12">
    <source>
        <dbReference type="RuleBase" id="RU362128"/>
    </source>
</evidence>
<dbReference type="PANTHER" id="PTHR12867">
    <property type="entry name" value="GLYCOSYL TRANSFERASE-RELATED"/>
    <property type="match status" value="1"/>
</dbReference>
<comment type="function">
    <text evidence="9 12">Involved in protein N-glycosylation. Essential for the second step of the dolichol-linked oligosaccharide pathway.</text>
</comment>
<name>A0A8E2DSP5_9APHY</name>